<dbReference type="KEGG" id="sje:AAV35_012205"/>
<evidence type="ECO:0000313" key="2">
    <source>
        <dbReference type="EMBL" id="AKG05455.1"/>
    </source>
</evidence>
<keyword evidence="1" id="KW-1133">Transmembrane helix</keyword>
<organism evidence="2 3">
    <name type="scientific">Salimicrobium jeotgali</name>
    <dbReference type="NCBI Taxonomy" id="1230341"/>
    <lineage>
        <taxon>Bacteria</taxon>
        <taxon>Bacillati</taxon>
        <taxon>Bacillota</taxon>
        <taxon>Bacilli</taxon>
        <taxon>Bacillales</taxon>
        <taxon>Bacillaceae</taxon>
        <taxon>Salimicrobium</taxon>
    </lineage>
</organism>
<feature type="transmembrane region" description="Helical" evidence="1">
    <location>
        <begin position="28"/>
        <end position="47"/>
    </location>
</feature>
<name>A0AAC8PTK6_9BACI</name>
<proteinExistence type="predicted"/>
<evidence type="ECO:0000256" key="1">
    <source>
        <dbReference type="SAM" id="Phobius"/>
    </source>
</evidence>
<dbReference type="AlphaFoldDB" id="A0AAC8PTK6"/>
<dbReference type="EMBL" id="CP011361">
    <property type="protein sequence ID" value="AKG05455.1"/>
    <property type="molecule type" value="Genomic_DNA"/>
</dbReference>
<feature type="transmembrane region" description="Helical" evidence="1">
    <location>
        <begin position="5"/>
        <end position="22"/>
    </location>
</feature>
<keyword evidence="1" id="KW-0812">Transmembrane</keyword>
<evidence type="ECO:0000313" key="3">
    <source>
        <dbReference type="Proteomes" id="UP000092654"/>
    </source>
</evidence>
<accession>A0AAC8PTK6</accession>
<sequence>MKVPVVTGITAFVFFLVLFIIIDSPLPLVGALFVAVFISEIAFYHYIAQKRARLRHPSD</sequence>
<protein>
    <submittedName>
        <fullName evidence="2">Uncharacterized protein</fullName>
    </submittedName>
</protein>
<dbReference type="Proteomes" id="UP000092654">
    <property type="component" value="Chromosome"/>
</dbReference>
<gene>
    <name evidence="2" type="ORF">AAV35_012205</name>
</gene>
<reference evidence="3" key="1">
    <citation type="submission" date="2015-06" db="EMBL/GenBank/DDBJ databases">
        <title>Salimicrobium jeotgali MJ3, isolated from Myulchi jeot, a traditional Korean fermented seafood.</title>
        <authorList>
            <person name="Kim K.H."/>
            <person name="Jeon C.O."/>
            <person name="Jin H.M."/>
        </authorList>
    </citation>
    <scope>NUCLEOTIDE SEQUENCE [LARGE SCALE GENOMIC DNA]</scope>
    <source>
        <strain evidence="3">MJ3</strain>
    </source>
</reference>
<keyword evidence="1" id="KW-0472">Membrane</keyword>
<dbReference type="RefSeq" id="WP_040609596.1">
    <property type="nucleotide sequence ID" value="NZ_AMPQ01000015.1"/>
</dbReference>